<evidence type="ECO:0000256" key="1">
    <source>
        <dbReference type="SAM" id="Phobius"/>
    </source>
</evidence>
<name>C9ZPR1_TRYB9</name>
<keyword evidence="1" id="KW-1133">Transmembrane helix</keyword>
<gene>
    <name evidence="2" type="ORF">TbgDal_V5290</name>
</gene>
<accession>C9ZPR1</accession>
<dbReference type="EMBL" id="FN554968">
    <property type="protein sequence ID" value="CBH11389.1"/>
    <property type="molecule type" value="Genomic_DNA"/>
</dbReference>
<dbReference type="Proteomes" id="UP000002316">
    <property type="component" value="Chromosome 5"/>
</dbReference>
<feature type="transmembrane region" description="Helical" evidence="1">
    <location>
        <begin position="46"/>
        <end position="66"/>
    </location>
</feature>
<sequence>MVPQINSMGAGIEWSFSRYCLPHSPFCQLCLHKFILSRFHSCTFSVFWFHFSFLVMPFLHPFYFVWPLSFFPCPSPPPSPSFLFFSLYYGQVEVSERREGKGQGRDVSVTRVLNSKRKQRLKNKHTQTFVDNAIAGIFLLRNQTRERERK</sequence>
<dbReference type="GeneID" id="23861545"/>
<keyword evidence="1" id="KW-0812">Transmembrane</keyword>
<reference evidence="3" key="1">
    <citation type="journal article" date="2010" name="PLoS Negl. Trop. Dis.">
        <title>The genome sequence of Trypanosoma brucei gambiense, causative agent of chronic human african trypanosomiasis.</title>
        <authorList>
            <person name="Jackson A.P."/>
            <person name="Sanders M."/>
            <person name="Berry A."/>
            <person name="McQuillan J."/>
            <person name="Aslett M.A."/>
            <person name="Quail M.A."/>
            <person name="Chukualim B."/>
            <person name="Capewell P."/>
            <person name="MacLeod A."/>
            <person name="Melville S.E."/>
            <person name="Gibson W."/>
            <person name="Barry J.D."/>
            <person name="Berriman M."/>
            <person name="Hertz-Fowler C."/>
        </authorList>
    </citation>
    <scope>NUCLEOTIDE SEQUENCE [LARGE SCALE GENOMIC DNA]</scope>
    <source>
        <strain evidence="3">MHOM/CI/86/DAL972</strain>
    </source>
</reference>
<dbReference type="KEGG" id="tbg:TbgDal_V5290"/>
<keyword evidence="1" id="KW-0472">Membrane</keyword>
<protein>
    <submittedName>
        <fullName evidence="2">Uncharacterized protein</fullName>
    </submittedName>
</protein>
<evidence type="ECO:0000313" key="3">
    <source>
        <dbReference type="Proteomes" id="UP000002316"/>
    </source>
</evidence>
<organism evidence="2 3">
    <name type="scientific">Trypanosoma brucei gambiense (strain MHOM/CI/86/DAL972)</name>
    <dbReference type="NCBI Taxonomy" id="679716"/>
    <lineage>
        <taxon>Eukaryota</taxon>
        <taxon>Discoba</taxon>
        <taxon>Euglenozoa</taxon>
        <taxon>Kinetoplastea</taxon>
        <taxon>Metakinetoplastina</taxon>
        <taxon>Trypanosomatida</taxon>
        <taxon>Trypanosomatidae</taxon>
        <taxon>Trypanosoma</taxon>
    </lineage>
</organism>
<proteinExistence type="predicted"/>
<dbReference type="RefSeq" id="XP_011773676.1">
    <property type="nucleotide sequence ID" value="XM_011775374.1"/>
</dbReference>
<dbReference type="AlphaFoldDB" id="C9ZPR1"/>
<evidence type="ECO:0000313" key="2">
    <source>
        <dbReference type="EMBL" id="CBH11389.1"/>
    </source>
</evidence>